<feature type="compositionally biased region" description="Basic and acidic residues" evidence="1">
    <location>
        <begin position="66"/>
        <end position="82"/>
    </location>
</feature>
<dbReference type="OrthoDB" id="566238at2759"/>
<sequence length="277" mass="29900">MMPPTADTTTPSSSQSTLPPFSSHTSSSSNSTTVDVPSLCLPVNELLDDSPPSPPQKGQTSNLTNREIRMRKAAERAAEEKGSTTNAPKHPPSKHPPPSNCPNPVYNMQDLERISELNQSISSISPSAALSLFKSTNTYNKRTLEHVEATYIIDVRMQAELQFHTIKGRAFTLIRGAIPFPLHLIEKLGKGGGHVPPSDVIPQLPEPMCDDSDCMRKTLLVSCTDGKRSYIAADMLLNGLGFADVRVISGGVRAWGAANLPLISHSTIEISSDEDSD</sequence>
<dbReference type="SMART" id="SM00450">
    <property type="entry name" value="RHOD"/>
    <property type="match status" value="1"/>
</dbReference>
<feature type="region of interest" description="Disordered" evidence="1">
    <location>
        <begin position="1"/>
        <end position="105"/>
    </location>
</feature>
<keyword evidence="4" id="KW-1185">Reference proteome</keyword>
<evidence type="ECO:0000256" key="1">
    <source>
        <dbReference type="SAM" id="MobiDB-lite"/>
    </source>
</evidence>
<comment type="caution">
    <text evidence="3">The sequence shown here is derived from an EMBL/GenBank/DDBJ whole genome shotgun (WGS) entry which is preliminary data.</text>
</comment>
<evidence type="ECO:0000313" key="3">
    <source>
        <dbReference type="EMBL" id="GMI48862.1"/>
    </source>
</evidence>
<dbReference type="Proteomes" id="UP001165065">
    <property type="component" value="Unassembled WGS sequence"/>
</dbReference>
<dbReference type="PROSITE" id="PS50206">
    <property type="entry name" value="RHODANESE_3"/>
    <property type="match status" value="1"/>
</dbReference>
<feature type="domain" description="Rhodanese" evidence="2">
    <location>
        <begin position="146"/>
        <end position="264"/>
    </location>
</feature>
<protein>
    <recommendedName>
        <fullName evidence="2">Rhodanese domain-containing protein</fullName>
    </recommendedName>
</protein>
<dbReference type="SUPFAM" id="SSF52821">
    <property type="entry name" value="Rhodanese/Cell cycle control phosphatase"/>
    <property type="match status" value="1"/>
</dbReference>
<name>A0A9W7GNE5_9STRA</name>
<dbReference type="CDD" id="cd00158">
    <property type="entry name" value="RHOD"/>
    <property type="match status" value="1"/>
</dbReference>
<feature type="compositionally biased region" description="Low complexity" evidence="1">
    <location>
        <begin position="1"/>
        <end position="38"/>
    </location>
</feature>
<dbReference type="Gene3D" id="3.40.250.10">
    <property type="entry name" value="Rhodanese-like domain"/>
    <property type="match status" value="1"/>
</dbReference>
<organism evidence="3 4">
    <name type="scientific">Triparma columacea</name>
    <dbReference type="NCBI Taxonomy" id="722753"/>
    <lineage>
        <taxon>Eukaryota</taxon>
        <taxon>Sar</taxon>
        <taxon>Stramenopiles</taxon>
        <taxon>Ochrophyta</taxon>
        <taxon>Bolidophyceae</taxon>
        <taxon>Parmales</taxon>
        <taxon>Triparmaceae</taxon>
        <taxon>Triparma</taxon>
    </lineage>
</organism>
<feature type="compositionally biased region" description="Polar residues" evidence="1">
    <location>
        <begin position="56"/>
        <end position="65"/>
    </location>
</feature>
<reference evidence="4" key="1">
    <citation type="journal article" date="2023" name="Commun. Biol.">
        <title>Genome analysis of Parmales, the sister group of diatoms, reveals the evolutionary specialization of diatoms from phago-mixotrophs to photoautotrophs.</title>
        <authorList>
            <person name="Ban H."/>
            <person name="Sato S."/>
            <person name="Yoshikawa S."/>
            <person name="Yamada K."/>
            <person name="Nakamura Y."/>
            <person name="Ichinomiya M."/>
            <person name="Sato N."/>
            <person name="Blanc-Mathieu R."/>
            <person name="Endo H."/>
            <person name="Kuwata A."/>
            <person name="Ogata H."/>
        </authorList>
    </citation>
    <scope>NUCLEOTIDE SEQUENCE [LARGE SCALE GENOMIC DNA]</scope>
</reference>
<proteinExistence type="predicted"/>
<dbReference type="InterPro" id="IPR001763">
    <property type="entry name" value="Rhodanese-like_dom"/>
</dbReference>
<evidence type="ECO:0000259" key="2">
    <source>
        <dbReference type="PROSITE" id="PS50206"/>
    </source>
</evidence>
<dbReference type="AlphaFoldDB" id="A0A9W7GNE5"/>
<accession>A0A9W7GNE5</accession>
<dbReference type="InterPro" id="IPR036873">
    <property type="entry name" value="Rhodanese-like_dom_sf"/>
</dbReference>
<gene>
    <name evidence="3" type="ORF">TrCOL_g7266</name>
</gene>
<dbReference type="EMBL" id="BRYA01000440">
    <property type="protein sequence ID" value="GMI48862.1"/>
    <property type="molecule type" value="Genomic_DNA"/>
</dbReference>
<evidence type="ECO:0000313" key="4">
    <source>
        <dbReference type="Proteomes" id="UP001165065"/>
    </source>
</evidence>
<dbReference type="Pfam" id="PF00581">
    <property type="entry name" value="Rhodanese"/>
    <property type="match status" value="1"/>
</dbReference>